<reference evidence="3 4" key="1">
    <citation type="journal article" date="2019" name="Emerg. Microbes Infect.">
        <title>Comprehensive subspecies identification of 175 nontuberculous mycobacteria species based on 7547 genomic profiles.</title>
        <authorList>
            <person name="Matsumoto Y."/>
            <person name="Kinjo T."/>
            <person name="Motooka D."/>
            <person name="Nabeya D."/>
            <person name="Jung N."/>
            <person name="Uechi K."/>
            <person name="Horii T."/>
            <person name="Iida T."/>
            <person name="Fujita J."/>
            <person name="Nakamura S."/>
        </authorList>
    </citation>
    <scope>NUCLEOTIDE SEQUENCE [LARGE SCALE GENOMIC DNA]</scope>
    <source>
        <strain evidence="3 4">JCM 15657</strain>
    </source>
</reference>
<name>A0A7I7NQW8_9MYCO</name>
<comment type="similarity">
    <text evidence="1">Belongs to the UPF0161 family.</text>
</comment>
<proteinExistence type="inferred from homology"/>
<dbReference type="NCBIfam" id="TIGR00278">
    <property type="entry name" value="membrane protein insertion efficiency factor YidD"/>
    <property type="match status" value="1"/>
</dbReference>
<dbReference type="InterPro" id="IPR002696">
    <property type="entry name" value="Membr_insert_effic_factor_YidD"/>
</dbReference>
<dbReference type="EMBL" id="AP022581">
    <property type="protein sequence ID" value="BBX98982.1"/>
    <property type="molecule type" value="Genomic_DNA"/>
</dbReference>
<comment type="subcellular location">
    <subcellularLocation>
        <location evidence="1">Cell membrane</location>
        <topology evidence="1">Peripheral membrane protein</topology>
        <orientation evidence="1">Cytoplasmic side</orientation>
    </subcellularLocation>
</comment>
<dbReference type="KEGG" id="mlj:MLAC_42760"/>
<keyword evidence="1" id="KW-1003">Cell membrane</keyword>
<organism evidence="3 4">
    <name type="scientific">Mycobacterium lacus</name>
    <dbReference type="NCBI Taxonomy" id="169765"/>
    <lineage>
        <taxon>Bacteria</taxon>
        <taxon>Bacillati</taxon>
        <taxon>Actinomycetota</taxon>
        <taxon>Actinomycetes</taxon>
        <taxon>Mycobacteriales</taxon>
        <taxon>Mycobacteriaceae</taxon>
        <taxon>Mycobacterium</taxon>
    </lineage>
</organism>
<gene>
    <name evidence="3" type="ORF">MLAC_42760</name>
</gene>
<accession>A0A7I7NQW8</accession>
<dbReference type="PANTHER" id="PTHR33383">
    <property type="entry name" value="MEMBRANE PROTEIN INSERTION EFFICIENCY FACTOR-RELATED"/>
    <property type="match status" value="1"/>
</dbReference>
<dbReference type="SMART" id="SM01234">
    <property type="entry name" value="Haemolytic"/>
    <property type="match status" value="1"/>
</dbReference>
<dbReference type="Pfam" id="PF01809">
    <property type="entry name" value="YidD"/>
    <property type="match status" value="1"/>
</dbReference>
<dbReference type="HAMAP" id="MF_00386">
    <property type="entry name" value="UPF0161_YidD"/>
    <property type="match status" value="1"/>
</dbReference>
<evidence type="ECO:0000256" key="1">
    <source>
        <dbReference type="HAMAP-Rule" id="MF_00386"/>
    </source>
</evidence>
<evidence type="ECO:0000313" key="3">
    <source>
        <dbReference type="EMBL" id="BBX98982.1"/>
    </source>
</evidence>
<evidence type="ECO:0000313" key="4">
    <source>
        <dbReference type="Proteomes" id="UP000466396"/>
    </source>
</evidence>
<dbReference type="GO" id="GO:0005886">
    <property type="term" value="C:plasma membrane"/>
    <property type="evidence" value="ECO:0007669"/>
    <property type="project" value="UniProtKB-SubCell"/>
</dbReference>
<dbReference type="AlphaFoldDB" id="A0A7I7NQW8"/>
<dbReference type="PANTHER" id="PTHR33383:SF1">
    <property type="entry name" value="MEMBRANE PROTEIN INSERTION EFFICIENCY FACTOR-RELATED"/>
    <property type="match status" value="1"/>
</dbReference>
<keyword evidence="4" id="KW-1185">Reference proteome</keyword>
<dbReference type="OrthoDB" id="9801753at2"/>
<comment type="function">
    <text evidence="1">Could be involved in insertion of integral membrane proteins into the membrane.</text>
</comment>
<protein>
    <recommendedName>
        <fullName evidence="1">Putative membrane protein insertion efficiency factor</fullName>
    </recommendedName>
</protein>
<keyword evidence="1" id="KW-0472">Membrane</keyword>
<evidence type="ECO:0000256" key="2">
    <source>
        <dbReference type="SAM" id="MobiDB-lite"/>
    </source>
</evidence>
<dbReference type="Proteomes" id="UP000466396">
    <property type="component" value="Chromosome"/>
</dbReference>
<feature type="region of interest" description="Disordered" evidence="2">
    <location>
        <begin position="70"/>
        <end position="106"/>
    </location>
</feature>
<sequence length="106" mass="11450">MAHGAGRGAARGLIFLIELYRHMISPLRPASCRFVPTCSQYAVDALGEYGVIRGSWLTTVRLLKCGPWHQGGWDPIPERRGSGADSDDAGNGWDPPAKQAESESVV</sequence>